<evidence type="ECO:0000256" key="9">
    <source>
        <dbReference type="SAM" id="Phobius"/>
    </source>
</evidence>
<dbReference type="SUPFAM" id="SSF48019">
    <property type="entry name" value="post-AAA+ oligomerization domain-like"/>
    <property type="match status" value="1"/>
</dbReference>
<evidence type="ECO:0000313" key="13">
    <source>
        <dbReference type="Proteomes" id="UP000266272"/>
    </source>
</evidence>
<dbReference type="GO" id="GO:0006281">
    <property type="term" value="P:DNA repair"/>
    <property type="evidence" value="ECO:0007669"/>
    <property type="project" value="TreeGrafter"/>
</dbReference>
<dbReference type="GO" id="GO:0031391">
    <property type="term" value="C:Elg1 RFC-like complex"/>
    <property type="evidence" value="ECO:0007669"/>
    <property type="project" value="TreeGrafter"/>
</dbReference>
<feature type="transmembrane region" description="Helical" evidence="9">
    <location>
        <begin position="96"/>
        <end position="115"/>
    </location>
</feature>
<dbReference type="CDD" id="cd18140">
    <property type="entry name" value="HLD_clamp_RFC"/>
    <property type="match status" value="1"/>
</dbReference>
<proteinExistence type="inferred from homology"/>
<dbReference type="GO" id="GO:0016887">
    <property type="term" value="F:ATP hydrolysis activity"/>
    <property type="evidence" value="ECO:0007669"/>
    <property type="project" value="InterPro"/>
</dbReference>
<dbReference type="FunFam" id="3.40.50.300:FF:000129">
    <property type="entry name" value="Replication factor C subunit 5"/>
    <property type="match status" value="1"/>
</dbReference>
<dbReference type="InterPro" id="IPR050238">
    <property type="entry name" value="DNA_Rep/Repair_Clamp_Loader"/>
</dbReference>
<dbReference type="PANTHER" id="PTHR11669:SF9">
    <property type="entry name" value="REPLICATION FACTOR C SUBUNIT 5"/>
    <property type="match status" value="1"/>
</dbReference>
<dbReference type="Gene3D" id="1.20.272.10">
    <property type="match status" value="1"/>
</dbReference>
<feature type="domain" description="AAA+ ATPase" evidence="11">
    <location>
        <begin position="598"/>
        <end position="737"/>
    </location>
</feature>
<feature type="transmembrane region" description="Helical" evidence="9">
    <location>
        <begin position="298"/>
        <end position="317"/>
    </location>
</feature>
<gene>
    <name evidence="12" type="ORF">TARUN_894</name>
</gene>
<dbReference type="STRING" id="490622.A0A395NYZ3"/>
<feature type="compositionally biased region" description="Basic and acidic residues" evidence="8">
    <location>
        <begin position="1"/>
        <end position="16"/>
    </location>
</feature>
<feature type="transmembrane region" description="Helical" evidence="9">
    <location>
        <begin position="176"/>
        <end position="195"/>
    </location>
</feature>
<dbReference type="InterPro" id="IPR036938">
    <property type="entry name" value="PAP2/HPO_sf"/>
</dbReference>
<feature type="domain" description="Phosphatidic acid phosphatase type 2/haloperoxidase" evidence="10">
    <location>
        <begin position="99"/>
        <end position="219"/>
    </location>
</feature>
<feature type="region of interest" description="Disordered" evidence="8">
    <location>
        <begin position="1"/>
        <end position="20"/>
    </location>
</feature>
<dbReference type="InterPro" id="IPR003593">
    <property type="entry name" value="AAA+_ATPase"/>
</dbReference>
<keyword evidence="13" id="KW-1185">Reference proteome</keyword>
<dbReference type="Pfam" id="PF00004">
    <property type="entry name" value="AAA"/>
    <property type="match status" value="1"/>
</dbReference>
<dbReference type="EMBL" id="PXOA01000057">
    <property type="protein sequence ID" value="RFU81320.1"/>
    <property type="molecule type" value="Genomic_DNA"/>
</dbReference>
<feature type="compositionally biased region" description="Low complexity" evidence="8">
    <location>
        <begin position="416"/>
        <end position="429"/>
    </location>
</feature>
<comment type="subcellular location">
    <subcellularLocation>
        <location evidence="1">Nucleus</location>
    </subcellularLocation>
</comment>
<dbReference type="OrthoDB" id="2414723at2759"/>
<dbReference type="InterPro" id="IPR013748">
    <property type="entry name" value="Rep_factorC_C"/>
</dbReference>
<evidence type="ECO:0000256" key="6">
    <source>
        <dbReference type="ARBA" id="ARBA00023242"/>
    </source>
</evidence>
<dbReference type="SMART" id="SM00014">
    <property type="entry name" value="acidPPc"/>
    <property type="match status" value="1"/>
</dbReference>
<evidence type="ECO:0000256" key="3">
    <source>
        <dbReference type="ARBA" id="ARBA00022705"/>
    </source>
</evidence>
<dbReference type="FunFam" id="1.20.272.10:FF:000004">
    <property type="entry name" value="Replication factor C subunit 5"/>
    <property type="match status" value="1"/>
</dbReference>
<dbReference type="Pfam" id="PF08542">
    <property type="entry name" value="Rep_fac_C"/>
    <property type="match status" value="1"/>
</dbReference>
<keyword evidence="3" id="KW-0235">DNA replication</keyword>
<evidence type="ECO:0000256" key="2">
    <source>
        <dbReference type="ARBA" id="ARBA00005378"/>
    </source>
</evidence>
<feature type="transmembrane region" description="Helical" evidence="9">
    <location>
        <begin position="201"/>
        <end position="221"/>
    </location>
</feature>
<dbReference type="Gene3D" id="3.40.50.300">
    <property type="entry name" value="P-loop containing nucleotide triphosphate hydrolases"/>
    <property type="match status" value="1"/>
</dbReference>
<evidence type="ECO:0000256" key="5">
    <source>
        <dbReference type="ARBA" id="ARBA00022840"/>
    </source>
</evidence>
<dbReference type="Gene3D" id="1.20.144.10">
    <property type="entry name" value="Phosphatidic acid phosphatase type 2/haloperoxidase"/>
    <property type="match status" value="1"/>
</dbReference>
<organism evidence="12 13">
    <name type="scientific">Trichoderma arundinaceum</name>
    <dbReference type="NCBI Taxonomy" id="490622"/>
    <lineage>
        <taxon>Eukaryota</taxon>
        <taxon>Fungi</taxon>
        <taxon>Dikarya</taxon>
        <taxon>Ascomycota</taxon>
        <taxon>Pezizomycotina</taxon>
        <taxon>Sordariomycetes</taxon>
        <taxon>Hypocreomycetidae</taxon>
        <taxon>Hypocreales</taxon>
        <taxon>Hypocreaceae</taxon>
        <taxon>Trichoderma</taxon>
    </lineage>
</organism>
<dbReference type="CDD" id="cd03388">
    <property type="entry name" value="PAP2_SPPase1"/>
    <property type="match status" value="1"/>
</dbReference>
<evidence type="ECO:0000256" key="7">
    <source>
        <dbReference type="ARBA" id="ARBA00070184"/>
    </source>
</evidence>
<dbReference type="Pfam" id="PF21960">
    <property type="entry name" value="RCF1-5-like_lid"/>
    <property type="match status" value="1"/>
</dbReference>
<dbReference type="Gene3D" id="1.10.8.60">
    <property type="match status" value="1"/>
</dbReference>
<dbReference type="GO" id="GO:0006271">
    <property type="term" value="P:DNA strand elongation involved in DNA replication"/>
    <property type="evidence" value="ECO:0007669"/>
    <property type="project" value="UniProtKB-ARBA"/>
</dbReference>
<dbReference type="AlphaFoldDB" id="A0A395NYZ3"/>
<dbReference type="NCBIfam" id="NF001679">
    <property type="entry name" value="PRK00440.1"/>
    <property type="match status" value="1"/>
</dbReference>
<dbReference type="InterPro" id="IPR008921">
    <property type="entry name" value="DNA_pol3_clamp-load_cplx_C"/>
</dbReference>
<keyword evidence="5" id="KW-0067">ATP-binding</keyword>
<keyword evidence="9" id="KW-0812">Transmembrane</keyword>
<sequence>MSGTRRDAPPHRKNGDVPDAGLRSLDHYKRALPKWRYTLRQQALPLIRWETPYLASLQSKLRTPALDSYFAITANLGTHTFFMVFLPMLFWGGYPAFAKGLVHILALGVFWTGFVKDFYSLPRPLSPPLNRITMSGSAALEYGFPSTHSANAVSVAVYAVLHLRSPDNTFSETTKLLLEILSYFYGASIVFGRLYCGMHGFLDVILGSIMGVGITVLEYYYGPPLDAVMQYGSWLAPVITGLVVVIFVRIHPEPADDCPCFDDSVAFAGVVIGLEAGTWTVGRSFLAHAESSMGALPYEWLAIVARMVFGIIVIFAWRETMKPTLLKLLPHVFRLIESTGFDLPRRFFTPASEYKSVPPGSRLDTLFPTASDFPRMVESIRHPTTRGRSVSVGPQSAADAYETLAYRERQRRDSIGSNSSLKSKSSNLDLKGKDEDKSGKGAQTSGAQKPVFKDNEPLRGPNDVLVMQGAEDGNPDIYLTMENERDEKEVFSQLVKPRVRYDVEVVTKLVIYGVVTTASPLSRMSDYEDEMDVDGPAPSADITFSAEATKGKRTAANLPVEAEDSLPWVEKYRPVTLDDVSGHQDILATINKFVETNRLPHLLLYGPPGTGKTSTILALARRIYGAANMRQMVLELNASDDRGIDVVREQIKTFASTKQIFSMSGGAAKANTIAGFKLIILDEADAMTNTAQMALRRIMEKYTANTRFCIIANYAHKLSPALLSRCTRFRFSPLKEGDIRVLVEKVVEEENVKIQGEAVDALVKLSKGDMRRALNVLQACHASSTPLRLKNEPKPPESEIKRETITTETIYNCIAAPQPDAIKEIMETLLSTPDVTSCLNTINALKTTQGLALADIITALMEQLTKLEVNPEVMITWLEGLAEIEHRVAGGGSEIVQTGAVVGVVRGGVELMSK</sequence>
<evidence type="ECO:0000256" key="1">
    <source>
        <dbReference type="ARBA" id="ARBA00004123"/>
    </source>
</evidence>
<reference evidence="12 13" key="1">
    <citation type="journal article" date="2018" name="PLoS Pathog.">
        <title>Evolution of structural diversity of trichothecenes, a family of toxins produced by plant pathogenic and entomopathogenic fungi.</title>
        <authorList>
            <person name="Proctor R.H."/>
            <person name="McCormick S.P."/>
            <person name="Kim H.S."/>
            <person name="Cardoza R.E."/>
            <person name="Stanley A.M."/>
            <person name="Lindo L."/>
            <person name="Kelly A."/>
            <person name="Brown D.W."/>
            <person name="Lee T."/>
            <person name="Vaughan M.M."/>
            <person name="Alexander N.J."/>
            <person name="Busman M."/>
            <person name="Gutierrez S."/>
        </authorList>
    </citation>
    <scope>NUCLEOTIDE SEQUENCE [LARGE SCALE GENOMIC DNA]</scope>
    <source>
        <strain evidence="12 13">IBT 40837</strain>
    </source>
</reference>
<feature type="transmembrane region" description="Helical" evidence="9">
    <location>
        <begin position="264"/>
        <end position="286"/>
    </location>
</feature>
<name>A0A395NYZ3_TRIAR</name>
<dbReference type="GO" id="GO:0031390">
    <property type="term" value="C:Ctf18 RFC-like complex"/>
    <property type="evidence" value="ECO:0007669"/>
    <property type="project" value="TreeGrafter"/>
</dbReference>
<dbReference type="InterPro" id="IPR027417">
    <property type="entry name" value="P-loop_NTPase"/>
</dbReference>
<keyword evidence="9" id="KW-1133">Transmembrane helix</keyword>
<feature type="transmembrane region" description="Helical" evidence="9">
    <location>
        <begin position="69"/>
        <end position="90"/>
    </location>
</feature>
<dbReference type="GO" id="GO:0005663">
    <property type="term" value="C:DNA replication factor C complex"/>
    <property type="evidence" value="ECO:0007669"/>
    <property type="project" value="TreeGrafter"/>
</dbReference>
<dbReference type="GO" id="GO:0003689">
    <property type="term" value="F:DNA clamp loader activity"/>
    <property type="evidence" value="ECO:0007669"/>
    <property type="project" value="TreeGrafter"/>
</dbReference>
<dbReference type="InterPro" id="IPR000326">
    <property type="entry name" value="PAP2/HPO"/>
</dbReference>
<evidence type="ECO:0000259" key="11">
    <source>
        <dbReference type="SMART" id="SM00382"/>
    </source>
</evidence>
<comment type="caution">
    <text evidence="12">The sequence shown here is derived from an EMBL/GenBank/DDBJ whole genome shotgun (WGS) entry which is preliminary data.</text>
</comment>
<accession>A0A395NYZ3</accession>
<feature type="compositionally biased region" description="Basic and acidic residues" evidence="8">
    <location>
        <begin position="430"/>
        <end position="439"/>
    </location>
</feature>
<feature type="transmembrane region" description="Helical" evidence="9">
    <location>
        <begin position="233"/>
        <end position="252"/>
    </location>
</feature>
<keyword evidence="6" id="KW-0539">Nucleus</keyword>
<dbReference type="Proteomes" id="UP000266272">
    <property type="component" value="Unassembled WGS sequence"/>
</dbReference>
<evidence type="ECO:0000256" key="8">
    <source>
        <dbReference type="SAM" id="MobiDB-lite"/>
    </source>
</evidence>
<evidence type="ECO:0000313" key="12">
    <source>
        <dbReference type="EMBL" id="RFU81320.1"/>
    </source>
</evidence>
<dbReference type="FunFam" id="1.10.8.60:FF:000028">
    <property type="entry name" value="Replication factor C subunit 5"/>
    <property type="match status" value="1"/>
</dbReference>
<evidence type="ECO:0000256" key="4">
    <source>
        <dbReference type="ARBA" id="ARBA00022741"/>
    </source>
</evidence>
<dbReference type="SUPFAM" id="SSF52540">
    <property type="entry name" value="P-loop containing nucleoside triphosphate hydrolases"/>
    <property type="match status" value="1"/>
</dbReference>
<feature type="region of interest" description="Disordered" evidence="8">
    <location>
        <begin position="408"/>
        <end position="460"/>
    </location>
</feature>
<protein>
    <recommendedName>
        <fullName evidence="7">Replication factor C subunit 3</fullName>
    </recommendedName>
</protein>
<dbReference type="GO" id="GO:0005524">
    <property type="term" value="F:ATP binding"/>
    <property type="evidence" value="ECO:0007669"/>
    <property type="project" value="UniProtKB-KW"/>
</dbReference>
<dbReference type="PANTHER" id="PTHR11669">
    <property type="entry name" value="REPLICATION FACTOR C / DNA POLYMERASE III GAMMA-TAU SUBUNIT"/>
    <property type="match status" value="1"/>
</dbReference>
<keyword evidence="9" id="KW-0472">Membrane</keyword>
<dbReference type="InterPro" id="IPR003959">
    <property type="entry name" value="ATPase_AAA_core"/>
</dbReference>
<dbReference type="SUPFAM" id="SSF48317">
    <property type="entry name" value="Acid phosphatase/Vanadium-dependent haloperoxidase"/>
    <property type="match status" value="1"/>
</dbReference>
<dbReference type="SMART" id="SM00382">
    <property type="entry name" value="AAA"/>
    <property type="match status" value="1"/>
</dbReference>
<dbReference type="GO" id="GO:0003677">
    <property type="term" value="F:DNA binding"/>
    <property type="evidence" value="ECO:0007669"/>
    <property type="project" value="InterPro"/>
</dbReference>
<dbReference type="GO" id="GO:0031389">
    <property type="term" value="C:Rad17 RFC-like complex"/>
    <property type="evidence" value="ECO:0007669"/>
    <property type="project" value="TreeGrafter"/>
</dbReference>
<dbReference type="Pfam" id="PF01569">
    <property type="entry name" value="PAP2"/>
    <property type="match status" value="1"/>
</dbReference>
<comment type="similarity">
    <text evidence="2">Belongs to the activator 1 small subunits family.</text>
</comment>
<dbReference type="CDD" id="cd00009">
    <property type="entry name" value="AAA"/>
    <property type="match status" value="1"/>
</dbReference>
<evidence type="ECO:0000259" key="10">
    <source>
        <dbReference type="SMART" id="SM00014"/>
    </source>
</evidence>
<keyword evidence="4" id="KW-0547">Nucleotide-binding</keyword>
<dbReference type="InterPro" id="IPR047854">
    <property type="entry name" value="RFC_lid"/>
</dbReference>